<dbReference type="AlphaFoldDB" id="A0A4Q7P9W8"/>
<keyword evidence="4" id="KW-1185">Reference proteome</keyword>
<evidence type="ECO:0000313" key="4">
    <source>
        <dbReference type="Proteomes" id="UP000292209"/>
    </source>
</evidence>
<dbReference type="InterPro" id="IPR001509">
    <property type="entry name" value="Epimerase_deHydtase"/>
</dbReference>
<protein>
    <submittedName>
        <fullName evidence="3">Nucleoside-diphosphate-sugar epimerase</fullName>
    </submittedName>
</protein>
<organism evidence="3 4">
    <name type="scientific">Cecembia calidifontis</name>
    <dbReference type="NCBI Taxonomy" id="1187080"/>
    <lineage>
        <taxon>Bacteria</taxon>
        <taxon>Pseudomonadati</taxon>
        <taxon>Bacteroidota</taxon>
        <taxon>Cytophagia</taxon>
        <taxon>Cytophagales</taxon>
        <taxon>Cyclobacteriaceae</taxon>
        <taxon>Cecembia</taxon>
    </lineage>
</organism>
<name>A0A4Q7P9W8_9BACT</name>
<dbReference type="InterPro" id="IPR036291">
    <property type="entry name" value="NAD(P)-bd_dom_sf"/>
</dbReference>
<dbReference type="OrthoDB" id="9810015at2"/>
<sequence>MRKVIVTGGTGFIGKNLLPILSEMDAEFFLMNRRKQSNPAASNIQNIECDVLDHNSINHHLEKIQATHLIHLAWSISPSNVNMPENFDWLKASINLLEGFRNFGGKRVISVGSCFEYNWDTGYCKENITPTRSKSLYSSCKNSLREYMEAYCRHFGLEFVWPRLFFLFGAHENPDRLIPHIIVSLLKGQEATIKNGMIFRDYLYAKSAAKYLSKIIFNDVQGPINICSGIPIKLEHLGKMVAEIIGRPDLLKIESPETVSNKVLFGDSSNIEKLIPLEERIDLREGLEQTVEWWKKELSFKENIQLT</sequence>
<evidence type="ECO:0000256" key="1">
    <source>
        <dbReference type="ARBA" id="ARBA00007637"/>
    </source>
</evidence>
<evidence type="ECO:0000313" key="3">
    <source>
        <dbReference type="EMBL" id="RZS96971.1"/>
    </source>
</evidence>
<comment type="caution">
    <text evidence="3">The sequence shown here is derived from an EMBL/GenBank/DDBJ whole genome shotgun (WGS) entry which is preliminary data.</text>
</comment>
<proteinExistence type="inferred from homology"/>
<comment type="similarity">
    <text evidence="1">Belongs to the NAD(P)-dependent epimerase/dehydratase family.</text>
</comment>
<gene>
    <name evidence="3" type="ORF">BC751_2567</name>
</gene>
<dbReference type="Pfam" id="PF01370">
    <property type="entry name" value="Epimerase"/>
    <property type="match status" value="1"/>
</dbReference>
<dbReference type="SUPFAM" id="SSF51735">
    <property type="entry name" value="NAD(P)-binding Rossmann-fold domains"/>
    <property type="match status" value="1"/>
</dbReference>
<reference evidence="3 4" key="1">
    <citation type="submission" date="2019-02" db="EMBL/GenBank/DDBJ databases">
        <title>Genomic Encyclopedia of Archaeal and Bacterial Type Strains, Phase II (KMG-II): from individual species to whole genera.</title>
        <authorList>
            <person name="Goeker M."/>
        </authorList>
    </citation>
    <scope>NUCLEOTIDE SEQUENCE [LARGE SCALE GENOMIC DNA]</scope>
    <source>
        <strain evidence="3 4">DSM 21411</strain>
    </source>
</reference>
<dbReference type="EMBL" id="SGXG01000001">
    <property type="protein sequence ID" value="RZS96971.1"/>
    <property type="molecule type" value="Genomic_DNA"/>
</dbReference>
<dbReference type="Gene3D" id="3.40.50.720">
    <property type="entry name" value="NAD(P)-binding Rossmann-like Domain"/>
    <property type="match status" value="1"/>
</dbReference>
<dbReference type="RefSeq" id="WP_130275819.1">
    <property type="nucleotide sequence ID" value="NZ_SGXG01000001.1"/>
</dbReference>
<feature type="domain" description="NAD-dependent epimerase/dehydratase" evidence="2">
    <location>
        <begin position="4"/>
        <end position="226"/>
    </location>
</feature>
<dbReference type="PANTHER" id="PTHR43000">
    <property type="entry name" value="DTDP-D-GLUCOSE 4,6-DEHYDRATASE-RELATED"/>
    <property type="match status" value="1"/>
</dbReference>
<accession>A0A4Q7P9W8</accession>
<evidence type="ECO:0000259" key="2">
    <source>
        <dbReference type="Pfam" id="PF01370"/>
    </source>
</evidence>
<dbReference type="Proteomes" id="UP000292209">
    <property type="component" value="Unassembled WGS sequence"/>
</dbReference>